<organism evidence="2 3">
    <name type="scientific">Lacticaseibacillus camelliae DSM 22697 = JCM 13995</name>
    <dbReference type="NCBI Taxonomy" id="1423730"/>
    <lineage>
        <taxon>Bacteria</taxon>
        <taxon>Bacillati</taxon>
        <taxon>Bacillota</taxon>
        <taxon>Bacilli</taxon>
        <taxon>Lactobacillales</taxon>
        <taxon>Lactobacillaceae</taxon>
        <taxon>Lacticaseibacillus</taxon>
    </lineage>
</organism>
<gene>
    <name evidence="2" type="ORF">FC75_GL001319</name>
</gene>
<dbReference type="OrthoDB" id="1654093at2"/>
<feature type="compositionally biased region" description="Basic and acidic residues" evidence="1">
    <location>
        <begin position="268"/>
        <end position="277"/>
    </location>
</feature>
<dbReference type="RefSeq" id="WP_054663275.1">
    <property type="nucleotide sequence ID" value="NZ_AYZJ01000024.1"/>
</dbReference>
<name>A0A0R2FI47_9LACO</name>
<feature type="region of interest" description="Disordered" evidence="1">
    <location>
        <begin position="173"/>
        <end position="278"/>
    </location>
</feature>
<keyword evidence="3" id="KW-1185">Reference proteome</keyword>
<dbReference type="EMBL" id="AYZJ01000024">
    <property type="protein sequence ID" value="KRN24141.1"/>
    <property type="molecule type" value="Genomic_DNA"/>
</dbReference>
<comment type="caution">
    <text evidence="2">The sequence shown here is derived from an EMBL/GenBank/DDBJ whole genome shotgun (WGS) entry which is preliminary data.</text>
</comment>
<accession>A0A0R2FI47</accession>
<dbReference type="Proteomes" id="UP000050865">
    <property type="component" value="Unassembled WGS sequence"/>
</dbReference>
<proteinExistence type="predicted"/>
<dbReference type="AlphaFoldDB" id="A0A0R2FI47"/>
<sequence length="334" mass="34828">MTKAKITAAGKQYKKVYKLRGDLTKAQKKTLRVSKSRIAAIKQMVAVNTEIKAVLKDKRVIKDLTYSDDALQQTLTGLKSKYAKFVSQKQDDATLIHNEVAAIAKVKSSTTGDPDQAKIDAAKTAVDAIPVAAFKAFWSPKIPTIENGKLVAKESLTAGTDKVSATVTQETSAAAKSSSASAPAASSSAKASQAAKTTTKSTQATTTKPSTPAASASHSTTTSRPTTTTPSHSTTTTTKPSTGSSTGTSHTTTPSKPSSSSSSTKPTEPVKKPHVLEPGEYIGNGGLLSSMSAAMAAMNKALDDAADAGQGRQAHAFSVSYQDGTTFYSWEWSD</sequence>
<evidence type="ECO:0000256" key="1">
    <source>
        <dbReference type="SAM" id="MobiDB-lite"/>
    </source>
</evidence>
<reference evidence="2 3" key="1">
    <citation type="journal article" date="2015" name="Genome Announc.">
        <title>Expanding the biotechnology potential of lactobacilli through comparative genomics of 213 strains and associated genera.</title>
        <authorList>
            <person name="Sun Z."/>
            <person name="Harris H.M."/>
            <person name="McCann A."/>
            <person name="Guo C."/>
            <person name="Argimon S."/>
            <person name="Zhang W."/>
            <person name="Yang X."/>
            <person name="Jeffery I.B."/>
            <person name="Cooney J.C."/>
            <person name="Kagawa T.F."/>
            <person name="Liu W."/>
            <person name="Song Y."/>
            <person name="Salvetti E."/>
            <person name="Wrobel A."/>
            <person name="Rasinkangas P."/>
            <person name="Parkhill J."/>
            <person name="Rea M.C."/>
            <person name="O'Sullivan O."/>
            <person name="Ritari J."/>
            <person name="Douillard F.P."/>
            <person name="Paul Ross R."/>
            <person name="Yang R."/>
            <person name="Briner A.E."/>
            <person name="Felis G.E."/>
            <person name="de Vos W.M."/>
            <person name="Barrangou R."/>
            <person name="Klaenhammer T.R."/>
            <person name="Caufield P.W."/>
            <person name="Cui Y."/>
            <person name="Zhang H."/>
            <person name="O'Toole P.W."/>
        </authorList>
    </citation>
    <scope>NUCLEOTIDE SEQUENCE [LARGE SCALE GENOMIC DNA]</scope>
    <source>
        <strain evidence="2 3">DSM 22697</strain>
    </source>
</reference>
<dbReference type="PATRIC" id="fig|1423730.4.peg.1380"/>
<evidence type="ECO:0000313" key="2">
    <source>
        <dbReference type="EMBL" id="KRN24141.1"/>
    </source>
</evidence>
<protein>
    <submittedName>
        <fullName evidence="2">Uncharacterized protein</fullName>
    </submittedName>
</protein>
<feature type="compositionally biased region" description="Low complexity" evidence="1">
    <location>
        <begin position="173"/>
        <end position="267"/>
    </location>
</feature>
<evidence type="ECO:0000313" key="3">
    <source>
        <dbReference type="Proteomes" id="UP000050865"/>
    </source>
</evidence>